<comment type="similarity">
    <text evidence="7">Belongs to the U2 small nuclear ribonucleoprotein A family.</text>
</comment>
<comment type="subcellular location">
    <subcellularLocation>
        <location evidence="1">Nucleus</location>
    </subcellularLocation>
</comment>
<dbReference type="Gene3D" id="3.40.605.10">
    <property type="entry name" value="Aldehyde Dehydrogenase, Chain A, domain 1"/>
    <property type="match status" value="2"/>
</dbReference>
<proteinExistence type="inferred from homology"/>
<sequence length="752" mass="83899">MVRLTADLIWKSPHFFNAIKERELDLRGNKIAVIENLGATEDQFDTIDLSDNEIVKLENFPYLNRLGTLLINNNRITRINPEIGEFLPKLHTLILTNNRLVNLVEIDPLASIPKLQTLSLLDNNITKKPNYRLYVIFRLKKLRLLDFRKIKQKERIEAESLFASKEAEEEAKMIPAKTFTPGEVVDVSDASKEVQIPKVVAPTPEQIIAIKAAIVNSQTLEEVARLEQALRSGQIPLEFQISNNDKELAANSNKEDNMETDGDNESSDDAAKQEEHEKPTPIEQVKEHVAQARKAQKVWASSSFRQRRQFLRILLKYIVEHQELICEVSSRDTGKTMVDASLGEIMTTCEKITWLLSEDLLGDQCCTSEQKVEFHPLGVIGAIVSWNYPFHNIFNLMLAAVFSGNAVVIKVSEHASWSGFFYFRIIQAALAAVGAPDNLVHVITGFGETGRALVSSVDKIIFVGSPGVGRMIMQKAAETLIPVTLELGGKDAFIVCEDVDVSHVVQIAVRAALQSSGQNCAGAERFYVHRDIYPTFVAEIVNLVKSVIAGPPLTGRGSFGNLGEDAVDQFFPPTVIVNVNHSMKLMQEEVFGPIIPIMKFDTDEEAINLANDSNYGLGCAVFSGNQKRAIEIASQIRCGFAAVNDFASTYMCQSLPFGGVKHSGFGRFAGIEGLRACCLVKSVVEDRWWPYIKTKIPKPIQYPISENAFEFQESLIEALYGLNVWDRLRALVNVLKIISEQNTYSPTDKKRQ</sequence>
<dbReference type="PANTHER" id="PTHR11699">
    <property type="entry name" value="ALDEHYDE DEHYDROGENASE-RELATED"/>
    <property type="match status" value="1"/>
</dbReference>
<dbReference type="InterPro" id="IPR032675">
    <property type="entry name" value="LRR_dom_sf"/>
</dbReference>
<keyword evidence="4" id="KW-0677">Repeat</keyword>
<feature type="compositionally biased region" description="Acidic residues" evidence="10">
    <location>
        <begin position="258"/>
        <end position="268"/>
    </location>
</feature>
<gene>
    <name evidence="12" type="ORF">HPP92_001926</name>
</gene>
<accession>A0A835RYY1</accession>
<evidence type="ECO:0000259" key="11">
    <source>
        <dbReference type="Pfam" id="PF00171"/>
    </source>
</evidence>
<evidence type="ECO:0000256" key="2">
    <source>
        <dbReference type="ARBA" id="ARBA00009986"/>
    </source>
</evidence>
<dbReference type="InterPro" id="IPR016161">
    <property type="entry name" value="Ald_DH/histidinol_DH"/>
</dbReference>
<dbReference type="Pfam" id="PF14580">
    <property type="entry name" value="LRR_9"/>
    <property type="match status" value="1"/>
</dbReference>
<feature type="active site" evidence="8">
    <location>
        <position position="486"/>
    </location>
</feature>
<evidence type="ECO:0000256" key="3">
    <source>
        <dbReference type="ARBA" id="ARBA00022614"/>
    </source>
</evidence>
<dbReference type="PROSITE" id="PS00070">
    <property type="entry name" value="ALDEHYDE_DEHYDR_CYS"/>
    <property type="match status" value="1"/>
</dbReference>
<evidence type="ECO:0000256" key="5">
    <source>
        <dbReference type="ARBA" id="ARBA00023002"/>
    </source>
</evidence>
<dbReference type="EMBL" id="JADCNL010000001">
    <property type="protein sequence ID" value="KAG0497235.1"/>
    <property type="molecule type" value="Genomic_DNA"/>
</dbReference>
<dbReference type="Gene3D" id="3.80.10.10">
    <property type="entry name" value="Ribonuclease Inhibitor"/>
    <property type="match status" value="1"/>
</dbReference>
<dbReference type="GO" id="GO:0005634">
    <property type="term" value="C:nucleus"/>
    <property type="evidence" value="ECO:0007669"/>
    <property type="project" value="UniProtKB-SubCell"/>
</dbReference>
<dbReference type="InterPro" id="IPR029510">
    <property type="entry name" value="Ald_DH_CS_GLU"/>
</dbReference>
<name>A0A835RYY1_VANPL</name>
<dbReference type="InterPro" id="IPR015590">
    <property type="entry name" value="Aldehyde_DH_dom"/>
</dbReference>
<feature type="region of interest" description="Disordered" evidence="10">
    <location>
        <begin position="250"/>
        <end position="282"/>
    </location>
</feature>
<organism evidence="12 13">
    <name type="scientific">Vanilla planifolia</name>
    <name type="common">Vanilla</name>
    <dbReference type="NCBI Taxonomy" id="51239"/>
    <lineage>
        <taxon>Eukaryota</taxon>
        <taxon>Viridiplantae</taxon>
        <taxon>Streptophyta</taxon>
        <taxon>Embryophyta</taxon>
        <taxon>Tracheophyta</taxon>
        <taxon>Spermatophyta</taxon>
        <taxon>Magnoliopsida</taxon>
        <taxon>Liliopsida</taxon>
        <taxon>Asparagales</taxon>
        <taxon>Orchidaceae</taxon>
        <taxon>Vanilloideae</taxon>
        <taxon>Vanilleae</taxon>
        <taxon>Vanilla</taxon>
    </lineage>
</organism>
<dbReference type="InterPro" id="IPR016162">
    <property type="entry name" value="Ald_DH_N"/>
</dbReference>
<feature type="domain" description="Aldehyde dehydrogenase" evidence="11">
    <location>
        <begin position="283"/>
        <end position="556"/>
    </location>
</feature>
<dbReference type="Pfam" id="PF00171">
    <property type="entry name" value="Aldedh"/>
    <property type="match status" value="2"/>
</dbReference>
<dbReference type="Gene3D" id="3.40.309.10">
    <property type="entry name" value="Aldehyde Dehydrogenase, Chain A, domain 2"/>
    <property type="match status" value="2"/>
</dbReference>
<dbReference type="InterPro" id="IPR016163">
    <property type="entry name" value="Ald_DH_C"/>
</dbReference>
<feature type="domain" description="Aldehyde dehydrogenase" evidence="11">
    <location>
        <begin position="565"/>
        <end position="683"/>
    </location>
</feature>
<dbReference type="PROSITE" id="PS51450">
    <property type="entry name" value="LRR"/>
    <property type="match status" value="1"/>
</dbReference>
<protein>
    <recommendedName>
        <fullName evidence="11">Aldehyde dehydrogenase domain-containing protein</fullName>
    </recommendedName>
</protein>
<keyword evidence="6" id="KW-0539">Nucleus</keyword>
<dbReference type="Proteomes" id="UP000636800">
    <property type="component" value="Chromosome 1"/>
</dbReference>
<dbReference type="PROSITE" id="PS00687">
    <property type="entry name" value="ALDEHYDE_DEHYDR_GLU"/>
    <property type="match status" value="1"/>
</dbReference>
<evidence type="ECO:0000313" key="12">
    <source>
        <dbReference type="EMBL" id="KAG0497235.1"/>
    </source>
</evidence>
<evidence type="ECO:0000256" key="9">
    <source>
        <dbReference type="RuleBase" id="RU003345"/>
    </source>
</evidence>
<keyword evidence="3" id="KW-0433">Leucine-rich repeat</keyword>
<dbReference type="FunFam" id="3.80.10.10:FF:000026">
    <property type="entry name" value="U2 small nuclear ribonucleoprotein A"/>
    <property type="match status" value="1"/>
</dbReference>
<dbReference type="SUPFAM" id="SSF53720">
    <property type="entry name" value="ALDH-like"/>
    <property type="match status" value="1"/>
</dbReference>
<dbReference type="InterPro" id="IPR001611">
    <property type="entry name" value="Leu-rich_rpt"/>
</dbReference>
<dbReference type="GO" id="GO:0016620">
    <property type="term" value="F:oxidoreductase activity, acting on the aldehyde or oxo group of donors, NAD or NADP as acceptor"/>
    <property type="evidence" value="ECO:0007669"/>
    <property type="project" value="InterPro"/>
</dbReference>
<evidence type="ECO:0000313" key="13">
    <source>
        <dbReference type="Proteomes" id="UP000636800"/>
    </source>
</evidence>
<comment type="caution">
    <text evidence="12">The sequence shown here is derived from an EMBL/GenBank/DDBJ whole genome shotgun (WGS) entry which is preliminary data.</text>
</comment>
<dbReference type="InterPro" id="IPR016160">
    <property type="entry name" value="Ald_DH_CS_CYS"/>
</dbReference>
<evidence type="ECO:0000256" key="10">
    <source>
        <dbReference type="SAM" id="MobiDB-lite"/>
    </source>
</evidence>
<keyword evidence="5 9" id="KW-0560">Oxidoreductase</keyword>
<dbReference type="SUPFAM" id="SSF52058">
    <property type="entry name" value="L domain-like"/>
    <property type="match status" value="1"/>
</dbReference>
<evidence type="ECO:0000256" key="7">
    <source>
        <dbReference type="ARBA" id="ARBA00024196"/>
    </source>
</evidence>
<evidence type="ECO:0000256" key="8">
    <source>
        <dbReference type="PROSITE-ProRule" id="PRU10007"/>
    </source>
</evidence>
<dbReference type="OrthoDB" id="2095648at2759"/>
<reference evidence="12 13" key="1">
    <citation type="journal article" date="2020" name="Nat. Food">
        <title>A phased Vanilla planifolia genome enables genetic improvement of flavour and production.</title>
        <authorList>
            <person name="Hasing T."/>
            <person name="Tang H."/>
            <person name="Brym M."/>
            <person name="Khazi F."/>
            <person name="Huang T."/>
            <person name="Chambers A.H."/>
        </authorList>
    </citation>
    <scope>NUCLEOTIDE SEQUENCE [LARGE SCALE GENOMIC DNA]</scope>
    <source>
        <tissue evidence="12">Leaf</tissue>
    </source>
</reference>
<comment type="similarity">
    <text evidence="2 9">Belongs to the aldehyde dehydrogenase family.</text>
</comment>
<dbReference type="AlphaFoldDB" id="A0A835RYY1"/>
<evidence type="ECO:0000256" key="1">
    <source>
        <dbReference type="ARBA" id="ARBA00004123"/>
    </source>
</evidence>
<evidence type="ECO:0000256" key="6">
    <source>
        <dbReference type="ARBA" id="ARBA00023242"/>
    </source>
</evidence>
<feature type="compositionally biased region" description="Basic and acidic residues" evidence="10">
    <location>
        <begin position="269"/>
        <end position="282"/>
    </location>
</feature>
<keyword evidence="13" id="KW-1185">Reference proteome</keyword>
<evidence type="ECO:0000256" key="4">
    <source>
        <dbReference type="ARBA" id="ARBA00022737"/>
    </source>
</evidence>